<dbReference type="Proteomes" id="UP000184485">
    <property type="component" value="Unassembled WGS sequence"/>
</dbReference>
<accession>A0A1M4VGE5</accession>
<organism evidence="1 2">
    <name type="scientific">Kaistia soli DSM 19436</name>
    <dbReference type="NCBI Taxonomy" id="1122133"/>
    <lineage>
        <taxon>Bacteria</taxon>
        <taxon>Pseudomonadati</taxon>
        <taxon>Pseudomonadota</taxon>
        <taxon>Alphaproteobacteria</taxon>
        <taxon>Hyphomicrobiales</taxon>
        <taxon>Kaistiaceae</taxon>
        <taxon>Kaistia</taxon>
    </lineage>
</organism>
<name>A0A1M4VGE5_9HYPH</name>
<dbReference type="AlphaFoldDB" id="A0A1M4VGE5"/>
<dbReference type="RefSeq" id="WP_139251312.1">
    <property type="nucleotide sequence ID" value="NZ_FQUP01000001.1"/>
</dbReference>
<gene>
    <name evidence="1" type="ORF">SAMN02745157_0697</name>
</gene>
<dbReference type="EMBL" id="FQUP01000001">
    <property type="protein sequence ID" value="SHE67997.1"/>
    <property type="molecule type" value="Genomic_DNA"/>
</dbReference>
<sequence length="147" mass="15525">MNHARMLIRDAAAAALTGLDTTGTQVKASWPYATAPEQLPALRIFMPSEDLDDQLSNLNSRTGRVVTMIVIGYAAGALVADTLDRIAAETEVALAASGNLGGLVKAIDYRGTTVDIDGDGTKRSGEIRLTFGVRYRTAVADPSQTTN</sequence>
<evidence type="ECO:0000313" key="2">
    <source>
        <dbReference type="Proteomes" id="UP000184485"/>
    </source>
</evidence>
<dbReference type="InterPro" id="IPR038512">
    <property type="entry name" value="GpU-like_sf"/>
</dbReference>
<keyword evidence="2" id="KW-1185">Reference proteome</keyword>
<reference evidence="1 2" key="1">
    <citation type="submission" date="2016-11" db="EMBL/GenBank/DDBJ databases">
        <authorList>
            <person name="Jaros S."/>
            <person name="Januszkiewicz K."/>
            <person name="Wedrychowicz H."/>
        </authorList>
    </citation>
    <scope>NUCLEOTIDE SEQUENCE [LARGE SCALE GENOMIC DNA]</scope>
    <source>
        <strain evidence="1 2">DSM 19436</strain>
    </source>
</reference>
<evidence type="ECO:0000313" key="1">
    <source>
        <dbReference type="EMBL" id="SHE67997.1"/>
    </source>
</evidence>
<protein>
    <submittedName>
        <fullName evidence="1">Uncharacterized protein</fullName>
    </submittedName>
</protein>
<dbReference type="Gene3D" id="3.30.70.1700">
    <property type="entry name" value="Phage minor tail protein U"/>
    <property type="match status" value="1"/>
</dbReference>
<proteinExistence type="predicted"/>
<dbReference type="STRING" id="1122133.SAMN02745157_0697"/>
<dbReference type="OrthoDB" id="8419745at2"/>